<dbReference type="InterPro" id="IPR029016">
    <property type="entry name" value="GAF-like_dom_sf"/>
</dbReference>
<evidence type="ECO:0000259" key="16">
    <source>
        <dbReference type="PROSITE" id="PS50109"/>
    </source>
</evidence>
<feature type="domain" description="Protein kinase" evidence="15">
    <location>
        <begin position="34"/>
        <end position="384"/>
    </location>
</feature>
<keyword evidence="10" id="KW-0067">ATP-binding</keyword>
<comment type="catalytic activity">
    <reaction evidence="1">
        <text>ATP + protein L-histidine = ADP + protein N-phospho-L-histidine.</text>
        <dbReference type="EC" id="2.7.13.3"/>
    </reaction>
</comment>
<dbReference type="GO" id="GO:0000155">
    <property type="term" value="F:phosphorelay sensor kinase activity"/>
    <property type="evidence" value="ECO:0007669"/>
    <property type="project" value="InterPro"/>
</dbReference>
<feature type="compositionally biased region" description="Basic and acidic residues" evidence="14">
    <location>
        <begin position="80"/>
        <end position="94"/>
    </location>
</feature>
<dbReference type="InterPro" id="IPR036097">
    <property type="entry name" value="HisK_dim/P_sf"/>
</dbReference>
<feature type="region of interest" description="Disordered" evidence="14">
    <location>
        <begin position="684"/>
        <end position="709"/>
    </location>
</feature>
<feature type="region of interest" description="Disordered" evidence="14">
    <location>
        <begin position="182"/>
        <end position="207"/>
    </location>
</feature>
<accession>A0A229WZ98</accession>
<dbReference type="Gene3D" id="1.10.287.130">
    <property type="match status" value="1"/>
</dbReference>
<dbReference type="Gene3D" id="3.30.565.10">
    <property type="entry name" value="Histidine kinase-like ATPase, C-terminal domain"/>
    <property type="match status" value="1"/>
</dbReference>
<keyword evidence="12" id="KW-0472">Membrane</keyword>
<dbReference type="CDD" id="cd17546">
    <property type="entry name" value="REC_hyHK_CKI1_RcsC-like"/>
    <property type="match status" value="1"/>
</dbReference>
<feature type="region of interest" description="Disordered" evidence="14">
    <location>
        <begin position="2118"/>
        <end position="2140"/>
    </location>
</feature>
<evidence type="ECO:0000256" key="1">
    <source>
        <dbReference type="ARBA" id="ARBA00000085"/>
    </source>
</evidence>
<dbReference type="InterPro" id="IPR003661">
    <property type="entry name" value="HisK_dim/P_dom"/>
</dbReference>
<sequence>MPREAQEPPTGLLDRLQRLPGYTWDESRQFRSSYGVWHTFGTKHFVDTTRSRRALPVRPRSASSPQPPDSGANVVTPSRDAADDSRIEVSGEGRESAMEVVARISESPGQEEKVQEEYRRLAAVADPQYNCLLRPLEMKRLSSRNQEREPSLVVCIYESPGPNDLLKYVDCGATWYREVPQVDESDEDQDNNKAVDEDDALSLRRSQDEPMPLSTFLDFAIGAAECIKILHSQQIVHGEIRVDAFHFSEETGRVKLIHLGAGLRRYHSDLTNATWSALANQDGATSRISYMSPEQTGRTPIQPDSRADIYSLGILLWSALVQEIPFCGRTPMEIIRAVLGEELPLVSSLRPDVPDLIARVIAKATAKNVSERYHSVSGLQHDLVELRRLLAAEEPDDEDNDEGEAATAAEINNWIIGSKDVSPFFTLPRIMVGRTQERNAIVEVLDRTYQMYQGKGLQLSSLPEGQFATFDALALPGDTPGEEDGHNALDGFSNLLAATTGTGGVRRSYPANTARMRSPGDSRYGSFESIESAPGASDAKTADKRLSTPSLDSASVEGSSKSSDSAGRTAAHRMMVPKGRCELITIEGGAGLGKTRLITSVQIEARQRGFFASSRFDPAAKERLRPVLQLFSSLFEQAFSENTIEPSFLPMLRNHIGSAWNTLHKVLGLPKFLLGSGPDLPDQASKRYTPAVPSSSRHTGTPSSQEFLRTGSSTKSLPLVRTLLDILRSFSRYKPLCLCLDDVHFADEESLELVAQIISARIRMVVILAYRPEKASSELTSHILDLCANEGFRKGRDVGVTAITLSPLNEDSVMEYVANTLYLSVPLIWPLGALIQSRTGGNPFYIREMLSVCYRQKFVWYDYQEGSWSFDLRRISDHFKADDYHEAVLDDFLVIRLNSLPPVSKSILAWASSVGMTFSFQLVRRLLSGDRTAPEAGLPEEEMIQALQPAMEAYVIAPTKHHDVFSFTYNRYMHIAASFHTKAKDQVNFIKAQVLFQYYSHDDKYRNMLASAIIESAPVIKRSVTRRQPFRKFLVDHARAANETGFRSTAIDSYACCIVLLQDNVWDDNAEDVSYDETLHIFTAAAECYLYQGQHAEANRLLQSMLSNARSAVDKAPAWILQSRMLAQQGNSTDAFQALRACLVTLGLDIDEDPTFAKCDDQFRRLRDAITAIESEGIAEKTPVEHPNLAAAGAVLVEATRAAFWSDTLTFYQMTLVMVDTYLTRGTFPQAGMGLLQLAVIAISRDNAISFASHCGDLALALIEQWKDPHTMGRGIALYASFVGHIKHPVQSSIGQLEGALDFAIRAGDRIATILNYGFLATAKFFASENLMELESFCVSSCEDIPSWQSDTPGGTILMAICQVCRALQGKTFTHDPMRVMSCEQHDSTAYKHWLVKRIKNSDRPLMLYESMEMAPLFLYGHYERAVALGNSCLKKINAVWSARDTRFLMFFHSLSLAGSVWVRKQEQPDSTYRAGYPQAASDVDGQSLDPALKEDMVGIARMLRYFRRRIQQWQTVSDVNYLAWSKMLGAQIAEMEGHPAAALRLYQEALDHASTHGFIFEEALVHHLLAGHLIREGSSRLGTLALKEAVTLYRGMGATGVAEHILQSHDLQRRVREVREAATQTDVEEATVLTRPRVTTTPTDDTSSIDDAVADRALHILDLTSILEASQVISSVLRVDELLRTMCKIIMQSCHGVATLAAIVTNEEQNVGWAVAASGNAAGHIRVHNPPTPVRHSNLVAESIVNYCVRFREAAYLPDVLQDPRFSHVSETWVSQNPVSKSVMALPISPGGDDSGPNVVLYLEGPPNAFSYRTRVVLQLLVVQLGISYSNALTLQEVERVSTINQSMVEAQKKALAEAMAAEQKANVAKAEALHHAKLAEEAAKAKSSFLANISHELRTPLNGVIGNSELLLSSPLPEAQLEMAESIRMSANLLLAVINDILDFSKVEANKMQLHIVPFDVERMVMEVVRSIPSDSKNRPRSSQVNIVHDIQLQETRDVCGDPVRLRQILGNLVGNSLKFTEKGSITVGARAENETEDSVRLSFWVADTGIGIPDALIPRLFRPFTQADASTARRFGGTGLGLSICKLLVELMGGTVDLKSTEHVGTTVSFALTLPKATPGDSGRTTPTRSSDGSQGAIDQQLPLDLLDLSNIRLHDLRVCIAEDNLINQKITVQFLKKLGFTQIDTYNNGLEAVEGIQKQASRDQPYHMILMDVQMPVMDGYDATRCLRQDPEDAVRRILIIALTASAIQGDQERCLASGMNDYLAKPVLLGALKKKFTGIGTEITPGSLAAMTLKKSSRLGKSKTLSQALGKSFDQHVLGGYRFLMRHYRSGAEIYIFGFSRGAYTALFLADMLDHTGLLGPDNEEMIPFIWDAFSKWKLTRYQPHQRREAMEFLYHCRTTLCRPVIRARFLGLFDAVNSIADFEIFNDMNPSARVARHAVSIDERRSKFEPVLLRPRKANAPRLHRHVRSTNDAPLTESPEASNSAHVPAAADGNNVDTDEDDDDILPDIQEVWFPGGHADIGGGYQRAPTEKKYQLSHAPLVWMVQEASRCGLRFQPHMLRIEGCVPDEGSPDEFYKDLDESITHGQLHDRLEFGPGMSVISVLAWRIMEYLPIRRADRQLDGSWKPIHWPLHRGQFRALGPNDVVHVSAFRRMESNPDYRPVRLITGAWKGVKKTPAAYGRGEFVIHGHEGDPVRQTYIRKPVPVPGRTE</sequence>
<dbReference type="SUPFAM" id="SSF47384">
    <property type="entry name" value="Homodimeric domain of signal transducing histidine kinase"/>
    <property type="match status" value="1"/>
</dbReference>
<dbReference type="PANTHER" id="PTHR43047">
    <property type="entry name" value="TWO-COMPONENT HISTIDINE PROTEIN KINASE"/>
    <property type="match status" value="1"/>
</dbReference>
<evidence type="ECO:0000256" key="14">
    <source>
        <dbReference type="SAM" id="MobiDB-lite"/>
    </source>
</evidence>
<comment type="subcellular location">
    <subcellularLocation>
        <location evidence="2">Cell membrane</location>
        <topology evidence="2">Multi-pass membrane protein</topology>
    </subcellularLocation>
</comment>
<dbReference type="InterPro" id="IPR036890">
    <property type="entry name" value="HATPase_C_sf"/>
</dbReference>
<dbReference type="Pfam" id="PF00069">
    <property type="entry name" value="Pkinase"/>
    <property type="match status" value="1"/>
</dbReference>
<dbReference type="Pfam" id="PF09994">
    <property type="entry name" value="T6SS_Tle1-like_cat"/>
    <property type="match status" value="1"/>
</dbReference>
<dbReference type="InterPro" id="IPR027417">
    <property type="entry name" value="P-loop_NTPase"/>
</dbReference>
<dbReference type="SUPFAM" id="SSF48452">
    <property type="entry name" value="TPR-like"/>
    <property type="match status" value="1"/>
</dbReference>
<evidence type="ECO:0000256" key="12">
    <source>
        <dbReference type="ARBA" id="ARBA00023136"/>
    </source>
</evidence>
<evidence type="ECO:0000256" key="2">
    <source>
        <dbReference type="ARBA" id="ARBA00004651"/>
    </source>
</evidence>
<dbReference type="GO" id="GO:0005886">
    <property type="term" value="C:plasma membrane"/>
    <property type="evidence" value="ECO:0007669"/>
    <property type="project" value="UniProtKB-SubCell"/>
</dbReference>
<evidence type="ECO:0000256" key="8">
    <source>
        <dbReference type="ARBA" id="ARBA00022741"/>
    </source>
</evidence>
<proteinExistence type="predicted"/>
<evidence type="ECO:0000256" key="9">
    <source>
        <dbReference type="ARBA" id="ARBA00022777"/>
    </source>
</evidence>
<dbReference type="SMART" id="SM00448">
    <property type="entry name" value="REC"/>
    <property type="match status" value="1"/>
</dbReference>
<evidence type="ECO:0000259" key="17">
    <source>
        <dbReference type="PROSITE" id="PS50110"/>
    </source>
</evidence>
<evidence type="ECO:0000256" key="11">
    <source>
        <dbReference type="ARBA" id="ARBA00022989"/>
    </source>
</evidence>
<evidence type="ECO:0000256" key="6">
    <source>
        <dbReference type="ARBA" id="ARBA00022679"/>
    </source>
</evidence>
<dbReference type="Pfam" id="PF00512">
    <property type="entry name" value="HisKA"/>
    <property type="match status" value="1"/>
</dbReference>
<dbReference type="InterPro" id="IPR041664">
    <property type="entry name" value="AAA_16"/>
</dbReference>
<dbReference type="SUPFAM" id="SSF52540">
    <property type="entry name" value="P-loop containing nucleoside triphosphate hydrolases"/>
    <property type="match status" value="1"/>
</dbReference>
<dbReference type="InterPro" id="IPR011009">
    <property type="entry name" value="Kinase-like_dom_sf"/>
</dbReference>
<dbReference type="SMART" id="SM00388">
    <property type="entry name" value="HisKA"/>
    <property type="match status" value="1"/>
</dbReference>
<feature type="region of interest" description="Disordered" evidence="14">
    <location>
        <begin position="503"/>
        <end position="572"/>
    </location>
</feature>
<dbReference type="InterPro" id="IPR005467">
    <property type="entry name" value="His_kinase_dom"/>
</dbReference>
<evidence type="ECO:0000313" key="18">
    <source>
        <dbReference type="EMBL" id="RLL94555.1"/>
    </source>
</evidence>
<evidence type="ECO:0000259" key="15">
    <source>
        <dbReference type="PROSITE" id="PS50011"/>
    </source>
</evidence>
<evidence type="ECO:0000313" key="19">
    <source>
        <dbReference type="Proteomes" id="UP000215289"/>
    </source>
</evidence>
<dbReference type="Gene3D" id="3.30.450.40">
    <property type="match status" value="1"/>
</dbReference>
<dbReference type="Proteomes" id="UP000215289">
    <property type="component" value="Unassembled WGS sequence"/>
</dbReference>
<feature type="compositionally biased region" description="Polar residues" evidence="14">
    <location>
        <begin position="547"/>
        <end position="566"/>
    </location>
</feature>
<dbReference type="CDD" id="cd00082">
    <property type="entry name" value="HisKA"/>
    <property type="match status" value="1"/>
</dbReference>
<keyword evidence="6" id="KW-0808">Transferase</keyword>
<feature type="compositionally biased region" description="Basic and acidic residues" evidence="14">
    <location>
        <begin position="190"/>
        <end position="207"/>
    </location>
</feature>
<dbReference type="SUPFAM" id="SSF55781">
    <property type="entry name" value="GAF domain-like"/>
    <property type="match status" value="1"/>
</dbReference>
<dbReference type="Pfam" id="PF13191">
    <property type="entry name" value="AAA_16"/>
    <property type="match status" value="1"/>
</dbReference>
<dbReference type="InterPro" id="IPR011990">
    <property type="entry name" value="TPR-like_helical_dom_sf"/>
</dbReference>
<gene>
    <name evidence="18" type="ORF">CFD26_103028</name>
</gene>
<keyword evidence="19" id="KW-1185">Reference proteome</keyword>
<dbReference type="SUPFAM" id="SSF55874">
    <property type="entry name" value="ATPase domain of HSP90 chaperone/DNA topoisomerase II/histidine kinase"/>
    <property type="match status" value="1"/>
</dbReference>
<dbReference type="SUPFAM" id="SSF56112">
    <property type="entry name" value="Protein kinase-like (PK-like)"/>
    <property type="match status" value="1"/>
</dbReference>
<dbReference type="Gene3D" id="1.10.510.10">
    <property type="entry name" value="Transferase(Phosphotransferase) domain 1"/>
    <property type="match status" value="1"/>
</dbReference>
<dbReference type="SMART" id="SM00387">
    <property type="entry name" value="HATPase_c"/>
    <property type="match status" value="1"/>
</dbReference>
<protein>
    <recommendedName>
        <fullName evidence="3">histidine kinase</fullName>
        <ecNumber evidence="3">2.7.13.3</ecNumber>
    </recommendedName>
</protein>
<keyword evidence="11" id="KW-1133">Transmembrane helix</keyword>
<keyword evidence="9" id="KW-0418">Kinase</keyword>
<dbReference type="Gene3D" id="1.25.40.10">
    <property type="entry name" value="Tetratricopeptide repeat domain"/>
    <property type="match status" value="1"/>
</dbReference>
<feature type="compositionally biased region" description="Polar residues" evidence="14">
    <location>
        <begin position="2126"/>
        <end position="2140"/>
    </location>
</feature>
<dbReference type="FunFam" id="1.10.287.130:FF:000003">
    <property type="entry name" value="Histidine kinase"/>
    <property type="match status" value="1"/>
</dbReference>
<feature type="region of interest" description="Disordered" evidence="14">
    <location>
        <begin position="2468"/>
        <end position="2503"/>
    </location>
</feature>
<keyword evidence="8" id="KW-0547">Nucleotide-binding</keyword>
<dbReference type="InterPro" id="IPR003594">
    <property type="entry name" value="HATPase_dom"/>
</dbReference>
<evidence type="ECO:0000256" key="10">
    <source>
        <dbReference type="ARBA" id="ARBA00022840"/>
    </source>
</evidence>
<feature type="domain" description="Response regulatory" evidence="17">
    <location>
        <begin position="2161"/>
        <end position="2285"/>
    </location>
</feature>
<dbReference type="PROSITE" id="PS50110">
    <property type="entry name" value="RESPONSE_REGULATORY"/>
    <property type="match status" value="1"/>
</dbReference>
<comment type="caution">
    <text evidence="18">The sequence shown here is derived from an EMBL/GenBank/DDBJ whole genome shotgun (WGS) entry which is preliminary data.</text>
</comment>
<dbReference type="InterPro" id="IPR000719">
    <property type="entry name" value="Prot_kinase_dom"/>
</dbReference>
<dbReference type="GO" id="GO:0009927">
    <property type="term" value="F:histidine phosphotransfer kinase activity"/>
    <property type="evidence" value="ECO:0007669"/>
    <property type="project" value="TreeGrafter"/>
</dbReference>
<evidence type="ECO:0000256" key="3">
    <source>
        <dbReference type="ARBA" id="ARBA00012438"/>
    </source>
</evidence>
<evidence type="ECO:0000256" key="5">
    <source>
        <dbReference type="ARBA" id="ARBA00022553"/>
    </source>
</evidence>
<dbReference type="PRINTS" id="PR00344">
    <property type="entry name" value="BCTRLSENSOR"/>
</dbReference>
<keyword evidence="5 13" id="KW-0597">Phosphoprotein</keyword>
<dbReference type="Pfam" id="PF00072">
    <property type="entry name" value="Response_reg"/>
    <property type="match status" value="1"/>
</dbReference>
<feature type="region of interest" description="Disordered" evidence="14">
    <location>
        <begin position="51"/>
        <end position="94"/>
    </location>
</feature>
<dbReference type="Pfam" id="PF02518">
    <property type="entry name" value="HATPase_c"/>
    <property type="match status" value="1"/>
</dbReference>
<feature type="domain" description="Histidine kinase" evidence="16">
    <location>
        <begin position="1894"/>
        <end position="2119"/>
    </location>
</feature>
<dbReference type="FunFam" id="3.30.565.10:FF:000010">
    <property type="entry name" value="Sensor histidine kinase RcsC"/>
    <property type="match status" value="1"/>
</dbReference>
<evidence type="ECO:0000256" key="4">
    <source>
        <dbReference type="ARBA" id="ARBA00022475"/>
    </source>
</evidence>
<dbReference type="EMBL" id="NIDN02000198">
    <property type="protein sequence ID" value="RLL94555.1"/>
    <property type="molecule type" value="Genomic_DNA"/>
</dbReference>
<dbReference type="GO" id="GO:0005524">
    <property type="term" value="F:ATP binding"/>
    <property type="evidence" value="ECO:0007669"/>
    <property type="project" value="UniProtKB-KW"/>
</dbReference>
<dbReference type="SMART" id="SM00220">
    <property type="entry name" value="S_TKc"/>
    <property type="match status" value="1"/>
</dbReference>
<dbReference type="InterPro" id="IPR004358">
    <property type="entry name" value="Sig_transdc_His_kin-like_C"/>
</dbReference>
<dbReference type="InterPro" id="IPR001789">
    <property type="entry name" value="Sig_transdc_resp-reg_receiver"/>
</dbReference>
<dbReference type="OrthoDB" id="60033at2759"/>
<evidence type="ECO:0000256" key="7">
    <source>
        <dbReference type="ARBA" id="ARBA00022692"/>
    </source>
</evidence>
<name>A0A229WZ98_9EURO</name>
<dbReference type="SUPFAM" id="SSF52172">
    <property type="entry name" value="CheY-like"/>
    <property type="match status" value="1"/>
</dbReference>
<dbReference type="FunFam" id="3.40.50.2300:FF:000285">
    <property type="entry name" value="Putative sensor histidine kinase/response regulator"/>
    <property type="match status" value="1"/>
</dbReference>
<keyword evidence="7" id="KW-0812">Transmembrane</keyword>
<dbReference type="EC" id="2.7.13.3" evidence="3"/>
<evidence type="ECO:0000256" key="13">
    <source>
        <dbReference type="PROSITE-ProRule" id="PRU00169"/>
    </source>
</evidence>
<feature type="modified residue" description="4-aspartylphosphate" evidence="13">
    <location>
        <position position="2216"/>
    </location>
</feature>
<feature type="compositionally biased region" description="Polar residues" evidence="14">
    <location>
        <begin position="692"/>
        <end position="709"/>
    </location>
</feature>
<dbReference type="Gene3D" id="3.40.50.2300">
    <property type="match status" value="1"/>
</dbReference>
<dbReference type="STRING" id="1245748.A0A229WZ98"/>
<reference evidence="18 19" key="1">
    <citation type="submission" date="2018-08" db="EMBL/GenBank/DDBJ databases">
        <title>Draft genome sequences of two Aspergillus turcosus clinical strains isolated from bronchoalveolar lavage fluid: one azole-susceptible and the other azole-resistant.</title>
        <authorList>
            <person name="Parent-Michaud M."/>
            <person name="Dufresne P.J."/>
            <person name="Fournier E."/>
            <person name="Martineau C."/>
            <person name="Moreira S."/>
            <person name="Perkins V."/>
            <person name="De Repentigny L."/>
            <person name="Dufresne S.F."/>
        </authorList>
    </citation>
    <scope>NUCLEOTIDE SEQUENCE [LARGE SCALE GENOMIC DNA]</scope>
    <source>
        <strain evidence="18">HMR AF 1038</strain>
    </source>
</reference>
<dbReference type="PROSITE" id="PS50109">
    <property type="entry name" value="HIS_KIN"/>
    <property type="match status" value="1"/>
</dbReference>
<dbReference type="PANTHER" id="PTHR43047:SF46">
    <property type="entry name" value="HISTIDINE KINASE_RESPONSE REGULATOR, PUTATIVE (AFU_ORTHOLOGUE AFUA_3G12550)-RELATED"/>
    <property type="match status" value="1"/>
</dbReference>
<keyword evidence="4" id="KW-1003">Cell membrane</keyword>
<dbReference type="InterPro" id="IPR018712">
    <property type="entry name" value="Tle1-like_cat"/>
</dbReference>
<dbReference type="CDD" id="cd16922">
    <property type="entry name" value="HATPase_EvgS-ArcB-TorS-like"/>
    <property type="match status" value="1"/>
</dbReference>
<dbReference type="InterPro" id="IPR011006">
    <property type="entry name" value="CheY-like_superfamily"/>
</dbReference>
<organism evidence="18 19">
    <name type="scientific">Aspergillus turcosus</name>
    <dbReference type="NCBI Taxonomy" id="1245748"/>
    <lineage>
        <taxon>Eukaryota</taxon>
        <taxon>Fungi</taxon>
        <taxon>Dikarya</taxon>
        <taxon>Ascomycota</taxon>
        <taxon>Pezizomycotina</taxon>
        <taxon>Eurotiomycetes</taxon>
        <taxon>Eurotiomycetidae</taxon>
        <taxon>Eurotiales</taxon>
        <taxon>Aspergillaceae</taxon>
        <taxon>Aspergillus</taxon>
        <taxon>Aspergillus subgen. Fumigati</taxon>
    </lineage>
</organism>
<dbReference type="PROSITE" id="PS50011">
    <property type="entry name" value="PROTEIN_KINASE_DOM"/>
    <property type="match status" value="1"/>
</dbReference>